<proteinExistence type="predicted"/>
<gene>
    <name evidence="2" type="ORF">BCV70DRAFT_208851</name>
</gene>
<evidence type="ECO:0000256" key="1">
    <source>
        <dbReference type="SAM" id="MobiDB-lite"/>
    </source>
</evidence>
<name>A0A317XFG1_9BASI</name>
<keyword evidence="3" id="KW-1185">Reference proteome</keyword>
<feature type="region of interest" description="Disordered" evidence="1">
    <location>
        <begin position="1"/>
        <end position="102"/>
    </location>
</feature>
<dbReference type="InParanoid" id="A0A317XFG1"/>
<dbReference type="Proteomes" id="UP000246740">
    <property type="component" value="Unassembled WGS sequence"/>
</dbReference>
<evidence type="ECO:0000313" key="3">
    <source>
        <dbReference type="Proteomes" id="UP000246740"/>
    </source>
</evidence>
<feature type="compositionally biased region" description="Polar residues" evidence="1">
    <location>
        <begin position="140"/>
        <end position="159"/>
    </location>
</feature>
<accession>A0A317XFG1</accession>
<feature type="compositionally biased region" description="Polar residues" evidence="1">
    <location>
        <begin position="1"/>
        <end position="16"/>
    </location>
</feature>
<dbReference type="EMBL" id="KZ819219">
    <property type="protein sequence ID" value="PWY97129.1"/>
    <property type="molecule type" value="Genomic_DNA"/>
</dbReference>
<evidence type="ECO:0000313" key="2">
    <source>
        <dbReference type="EMBL" id="PWY97129.1"/>
    </source>
</evidence>
<feature type="region of interest" description="Disordered" evidence="1">
    <location>
        <begin position="115"/>
        <end position="197"/>
    </location>
</feature>
<dbReference type="AlphaFoldDB" id="A0A317XFG1"/>
<feature type="compositionally biased region" description="Gly residues" evidence="1">
    <location>
        <begin position="86"/>
        <end position="96"/>
    </location>
</feature>
<dbReference type="CDD" id="cd01763">
    <property type="entry name" value="Ubl_SUMO_like"/>
    <property type="match status" value="1"/>
</dbReference>
<dbReference type="STRING" id="1882483.A0A317XFG1"/>
<evidence type="ECO:0008006" key="4">
    <source>
        <dbReference type="Google" id="ProtNLM"/>
    </source>
</evidence>
<dbReference type="SUPFAM" id="SSF54236">
    <property type="entry name" value="Ubiquitin-like"/>
    <property type="match status" value="1"/>
</dbReference>
<sequence length="369" mass="40107">MARSVKTTSNPRSKNVPNVGPQGRMRPSGRRGREASRSASVSTLDDDVPLSELSSGRMTSPDAPSLSAGNENIGHHYGRNSRLSGNGNGNGNGNGGADEANDDRPLAAVEREAWEGPKTSPRLMPSQIQGQAPAGVDPGVSSSARDTPTPGLRSQNRANTPHPRGLQADYQEQGHQSYDGDEQMTDGNPSEPVSGLRADTSSMTNNAVVPAIGAPVEQHPNTSPSDIISVHVRDPHGHPITFRCRPTTPLYKLLENYALRYDLDLNTIRFISPTGCRLDKHDRVSRLRGEQCSRLKFSRFLPSWSALDILPFETGRGTQRLIPEKYPLLLTPQHRLPTRADRLPKSNQISTSNMTITSSLHTVEEILLG</sequence>
<protein>
    <recommendedName>
        <fullName evidence="4">Rad60/SUMO-like domain-containing protein</fullName>
    </recommendedName>
</protein>
<organism evidence="2 3">
    <name type="scientific">Testicularia cyperi</name>
    <dbReference type="NCBI Taxonomy" id="1882483"/>
    <lineage>
        <taxon>Eukaryota</taxon>
        <taxon>Fungi</taxon>
        <taxon>Dikarya</taxon>
        <taxon>Basidiomycota</taxon>
        <taxon>Ustilaginomycotina</taxon>
        <taxon>Ustilaginomycetes</taxon>
        <taxon>Ustilaginales</taxon>
        <taxon>Anthracoideaceae</taxon>
        <taxon>Testicularia</taxon>
    </lineage>
</organism>
<dbReference type="Gene3D" id="3.10.20.90">
    <property type="entry name" value="Phosphatidylinositol 3-kinase Catalytic Subunit, Chain A, domain 1"/>
    <property type="match status" value="1"/>
</dbReference>
<reference evidence="2 3" key="1">
    <citation type="journal article" date="2018" name="Mol. Biol. Evol.">
        <title>Broad Genomic Sampling Reveals a Smut Pathogenic Ancestry of the Fungal Clade Ustilaginomycotina.</title>
        <authorList>
            <person name="Kijpornyongpan T."/>
            <person name="Mondo S.J."/>
            <person name="Barry K."/>
            <person name="Sandor L."/>
            <person name="Lee J."/>
            <person name="Lipzen A."/>
            <person name="Pangilinan J."/>
            <person name="LaButti K."/>
            <person name="Hainaut M."/>
            <person name="Henrissat B."/>
            <person name="Grigoriev I.V."/>
            <person name="Spatafora J.W."/>
            <person name="Aime M.C."/>
        </authorList>
    </citation>
    <scope>NUCLEOTIDE SEQUENCE [LARGE SCALE GENOMIC DNA]</scope>
    <source>
        <strain evidence="2 3">MCA 3645</strain>
    </source>
</reference>
<dbReference type="InterPro" id="IPR029071">
    <property type="entry name" value="Ubiquitin-like_domsf"/>
</dbReference>